<dbReference type="EnsemblPlants" id="AES78163">
    <property type="protein sequence ID" value="AES78163"/>
    <property type="gene ID" value="MTR_7g025340"/>
</dbReference>
<accession>G7KYX0</accession>
<dbReference type="PaxDb" id="3880-AES78163"/>
<proteinExistence type="predicted"/>
<keyword evidence="1" id="KW-0472">Membrane</keyword>
<dbReference type="EMBL" id="CM001223">
    <property type="protein sequence ID" value="AES78163.1"/>
    <property type="molecule type" value="Genomic_DNA"/>
</dbReference>
<reference evidence="1 3" key="1">
    <citation type="journal article" date="2011" name="Nature">
        <title>The Medicago genome provides insight into the evolution of rhizobial symbioses.</title>
        <authorList>
            <person name="Young N.D."/>
            <person name="Debelle F."/>
            <person name="Oldroyd G.E."/>
            <person name="Geurts R."/>
            <person name="Cannon S.B."/>
            <person name="Udvardi M.K."/>
            <person name="Benedito V.A."/>
            <person name="Mayer K.F."/>
            <person name="Gouzy J."/>
            <person name="Schoof H."/>
            <person name="Van de Peer Y."/>
            <person name="Proost S."/>
            <person name="Cook D.R."/>
            <person name="Meyers B.C."/>
            <person name="Spannagl M."/>
            <person name="Cheung F."/>
            <person name="De Mita S."/>
            <person name="Krishnakumar V."/>
            <person name="Gundlach H."/>
            <person name="Zhou S."/>
            <person name="Mudge J."/>
            <person name="Bharti A.K."/>
            <person name="Murray J.D."/>
            <person name="Naoumkina M.A."/>
            <person name="Rosen B."/>
            <person name="Silverstein K.A."/>
            <person name="Tang H."/>
            <person name="Rombauts S."/>
            <person name="Zhao P.X."/>
            <person name="Zhou P."/>
            <person name="Barbe V."/>
            <person name="Bardou P."/>
            <person name="Bechner M."/>
            <person name="Bellec A."/>
            <person name="Berger A."/>
            <person name="Berges H."/>
            <person name="Bidwell S."/>
            <person name="Bisseling T."/>
            <person name="Choisne N."/>
            <person name="Couloux A."/>
            <person name="Denny R."/>
            <person name="Deshpande S."/>
            <person name="Dai X."/>
            <person name="Doyle J.J."/>
            <person name="Dudez A.M."/>
            <person name="Farmer A.D."/>
            <person name="Fouteau S."/>
            <person name="Franken C."/>
            <person name="Gibelin C."/>
            <person name="Gish J."/>
            <person name="Goldstein S."/>
            <person name="Gonzalez A.J."/>
            <person name="Green P.J."/>
            <person name="Hallab A."/>
            <person name="Hartog M."/>
            <person name="Hua A."/>
            <person name="Humphray S.J."/>
            <person name="Jeong D.H."/>
            <person name="Jing Y."/>
            <person name="Jocker A."/>
            <person name="Kenton S.M."/>
            <person name="Kim D.J."/>
            <person name="Klee K."/>
            <person name="Lai H."/>
            <person name="Lang C."/>
            <person name="Lin S."/>
            <person name="Macmil S.L."/>
            <person name="Magdelenat G."/>
            <person name="Matthews L."/>
            <person name="McCorrison J."/>
            <person name="Monaghan E.L."/>
            <person name="Mun J.H."/>
            <person name="Najar F.Z."/>
            <person name="Nicholson C."/>
            <person name="Noirot C."/>
            <person name="O'Bleness M."/>
            <person name="Paule C.R."/>
            <person name="Poulain J."/>
            <person name="Prion F."/>
            <person name="Qin B."/>
            <person name="Qu C."/>
            <person name="Retzel E.F."/>
            <person name="Riddle C."/>
            <person name="Sallet E."/>
            <person name="Samain S."/>
            <person name="Samson N."/>
            <person name="Sanders I."/>
            <person name="Saurat O."/>
            <person name="Scarpelli C."/>
            <person name="Schiex T."/>
            <person name="Segurens B."/>
            <person name="Severin A.J."/>
            <person name="Sherrier D.J."/>
            <person name="Shi R."/>
            <person name="Sims S."/>
            <person name="Singer S.R."/>
            <person name="Sinharoy S."/>
            <person name="Sterck L."/>
            <person name="Viollet A."/>
            <person name="Wang B.B."/>
            <person name="Wang K."/>
            <person name="Wang M."/>
            <person name="Wang X."/>
            <person name="Warfsmann J."/>
            <person name="Weissenbach J."/>
            <person name="White D.D."/>
            <person name="White J.D."/>
            <person name="Wiley G.B."/>
            <person name="Wincker P."/>
            <person name="Xing Y."/>
            <person name="Yang L."/>
            <person name="Yao Z."/>
            <person name="Ying F."/>
            <person name="Zhai J."/>
            <person name="Zhou L."/>
            <person name="Zuber A."/>
            <person name="Denarie J."/>
            <person name="Dixon R.A."/>
            <person name="May G.D."/>
            <person name="Schwartz D.C."/>
            <person name="Rogers J."/>
            <person name="Quetier F."/>
            <person name="Town C.D."/>
            <person name="Roe B.A."/>
        </authorList>
    </citation>
    <scope>NUCLEOTIDE SEQUENCE [LARGE SCALE GENOMIC DNA]</scope>
    <source>
        <strain evidence="1">A17</strain>
        <strain evidence="2 3">cv. Jemalong A17</strain>
    </source>
</reference>
<dbReference type="HOGENOM" id="CLU_2871049_0_0_1"/>
<sequence>MAETITSLIATLCLSCFLNHLLHLSIVLDYYGVYATFNVADISPYFGDEEDFRLEDESSPTRGE</sequence>
<evidence type="ECO:0000313" key="1">
    <source>
        <dbReference type="EMBL" id="AES78163.1"/>
    </source>
</evidence>
<keyword evidence="3" id="KW-1185">Reference proteome</keyword>
<dbReference type="Proteomes" id="UP000002051">
    <property type="component" value="Unassembled WGS sequence"/>
</dbReference>
<protein>
    <submittedName>
        <fullName evidence="1">Transmembrane protein, putative</fullName>
    </submittedName>
</protein>
<gene>
    <name evidence="1" type="ordered locus">MTR_7g025340</name>
</gene>
<reference evidence="1 3" key="2">
    <citation type="journal article" date="2014" name="BMC Genomics">
        <title>An improved genome release (version Mt4.0) for the model legume Medicago truncatula.</title>
        <authorList>
            <person name="Tang H."/>
            <person name="Krishnakumar V."/>
            <person name="Bidwell S."/>
            <person name="Rosen B."/>
            <person name="Chan A."/>
            <person name="Zhou S."/>
            <person name="Gentzbittel L."/>
            <person name="Childs K.L."/>
            <person name="Yandell M."/>
            <person name="Gundlach H."/>
            <person name="Mayer K.F."/>
            <person name="Schwartz D.C."/>
            <person name="Town C.D."/>
        </authorList>
    </citation>
    <scope>GENOME REANNOTATION</scope>
    <source>
        <strain evidence="2 3">cv. Jemalong A17</strain>
    </source>
</reference>
<dbReference type="AlphaFoldDB" id="G7KYX0"/>
<name>G7KYX0_MEDTR</name>
<keyword evidence="1" id="KW-0812">Transmembrane</keyword>
<reference evidence="2" key="3">
    <citation type="submission" date="2015-04" db="UniProtKB">
        <authorList>
            <consortium name="EnsemblPlants"/>
        </authorList>
    </citation>
    <scope>IDENTIFICATION</scope>
    <source>
        <strain evidence="2">cv. Jemalong A17</strain>
    </source>
</reference>
<evidence type="ECO:0000313" key="2">
    <source>
        <dbReference type="EnsemblPlants" id="AES78163"/>
    </source>
</evidence>
<evidence type="ECO:0000313" key="3">
    <source>
        <dbReference type="Proteomes" id="UP000002051"/>
    </source>
</evidence>
<organism evidence="1 3">
    <name type="scientific">Medicago truncatula</name>
    <name type="common">Barrel medic</name>
    <name type="synonym">Medicago tribuloides</name>
    <dbReference type="NCBI Taxonomy" id="3880"/>
    <lineage>
        <taxon>Eukaryota</taxon>
        <taxon>Viridiplantae</taxon>
        <taxon>Streptophyta</taxon>
        <taxon>Embryophyta</taxon>
        <taxon>Tracheophyta</taxon>
        <taxon>Spermatophyta</taxon>
        <taxon>Magnoliopsida</taxon>
        <taxon>eudicotyledons</taxon>
        <taxon>Gunneridae</taxon>
        <taxon>Pentapetalae</taxon>
        <taxon>rosids</taxon>
        <taxon>fabids</taxon>
        <taxon>Fabales</taxon>
        <taxon>Fabaceae</taxon>
        <taxon>Papilionoideae</taxon>
        <taxon>50 kb inversion clade</taxon>
        <taxon>NPAAA clade</taxon>
        <taxon>Hologalegina</taxon>
        <taxon>IRL clade</taxon>
        <taxon>Trifolieae</taxon>
        <taxon>Medicago</taxon>
    </lineage>
</organism>